<dbReference type="GO" id="GO:0005886">
    <property type="term" value="C:plasma membrane"/>
    <property type="evidence" value="ECO:0007669"/>
    <property type="project" value="TreeGrafter"/>
</dbReference>
<name>A0A1D9LMA0_9NEIS</name>
<dbReference type="InterPro" id="IPR000873">
    <property type="entry name" value="AMP-dep_synth/lig_dom"/>
</dbReference>
<sequence>MQTHASMTDAILSALEHSQSGAERHIAIFEENGEEKRIPHTDLARRALAVAAALRELGASRNDLVILALPASIDHLLLQTGLALLGALPCTVPLPGRTQADSSRNQIHLACRLFSPRLLIAAPPQADILRQQLAGLPVRVLSTTEVELAAEAAGSIQPFRAGPDDAHHVQLTSGSTGRPKAVVLSHRNVIDNVRGIGGVVGYDPARGDASASWLPLYHDMGLVTLLSNLYYQAPLLLMQPSGFIRNPLGWLKRIASFGATTTATPTFGLQYCVRRYRAASMQDVDLSCLRNIFIGAERVDLACLQEFSRVFEAHGLSRSALQPCYGMAETTLAATMHDATAGYDRQAFSYLIPDRIDSDALVAEAVARPADARTRAAETVLAMGKPIPGMSLRVVDANGAEAEARKIGEIQLRGSSLMSGYLPAEGQNEPYRPGEWFATGDLGYLADGQLFVLGRQKEIIIIRGSNYFPHEIEDTLATHPLLAGGNAIAATGVYDKTQGTENLIAMIEFEREDEQPALRAELQAMLRERFGFGAHAIVFVANGSLPRTTSGKLQRLKCRGLYIERALRGENQETATPA</sequence>
<evidence type="ECO:0000259" key="3">
    <source>
        <dbReference type="Pfam" id="PF23024"/>
    </source>
</evidence>
<protein>
    <submittedName>
        <fullName evidence="4">AMP-binding protein</fullName>
    </submittedName>
</protein>
<dbReference type="PROSITE" id="PS00455">
    <property type="entry name" value="AMP_BINDING"/>
    <property type="match status" value="1"/>
</dbReference>
<dbReference type="Pfam" id="PF00501">
    <property type="entry name" value="AMP-binding"/>
    <property type="match status" value="1"/>
</dbReference>
<accession>A0A1D9LMA0</accession>
<gene>
    <name evidence="4" type="ORF">BKX93_22170</name>
</gene>
<comment type="similarity">
    <text evidence="1">Belongs to the ATP-dependent AMP-binding enzyme family.</text>
</comment>
<dbReference type="KEGG" id="cvc:BKX93_22170"/>
<dbReference type="PANTHER" id="PTHR22754">
    <property type="entry name" value="DISCO-INTERACTING PROTEIN 2 DIP2 -RELATED"/>
    <property type="match status" value="1"/>
</dbReference>
<dbReference type="GO" id="GO:0070566">
    <property type="term" value="F:adenylyltransferase activity"/>
    <property type="evidence" value="ECO:0007669"/>
    <property type="project" value="TreeGrafter"/>
</dbReference>
<dbReference type="InterPro" id="IPR025110">
    <property type="entry name" value="AMP-bd_C"/>
</dbReference>
<dbReference type="Pfam" id="PF23024">
    <property type="entry name" value="AMP-dom_DIP2-like"/>
    <property type="match status" value="1"/>
</dbReference>
<dbReference type="Gene3D" id="3.30.300.30">
    <property type="match status" value="1"/>
</dbReference>
<dbReference type="InterPro" id="IPR045851">
    <property type="entry name" value="AMP-bd_C_sf"/>
</dbReference>
<dbReference type="STRING" id="1108595.BKX93_22170"/>
<organism evidence="4 5">
    <name type="scientific">Chromobacterium vaccinii</name>
    <dbReference type="NCBI Taxonomy" id="1108595"/>
    <lineage>
        <taxon>Bacteria</taxon>
        <taxon>Pseudomonadati</taxon>
        <taxon>Pseudomonadota</taxon>
        <taxon>Betaproteobacteria</taxon>
        <taxon>Neisseriales</taxon>
        <taxon>Chromobacteriaceae</taxon>
        <taxon>Chromobacterium</taxon>
    </lineage>
</organism>
<dbReference type="EMBL" id="CP017707">
    <property type="protein sequence ID" value="AOZ52448.1"/>
    <property type="molecule type" value="Genomic_DNA"/>
</dbReference>
<evidence type="ECO:0000256" key="1">
    <source>
        <dbReference type="ARBA" id="ARBA00006432"/>
    </source>
</evidence>
<reference evidence="4 5" key="1">
    <citation type="submission" date="2016-10" db="EMBL/GenBank/DDBJ databases">
        <title>Chromobacterium muskegensis sp. nov., an insecticidal bacterium isolated from Sphagnum bogs.</title>
        <authorList>
            <person name="Sparks M.E."/>
            <person name="Blackburn M.B."/>
            <person name="Gundersen-Rindal D.E."/>
            <person name="Mitchell A."/>
            <person name="Farrar R."/>
            <person name="Kuhar D."/>
        </authorList>
    </citation>
    <scope>NUCLEOTIDE SEQUENCE [LARGE SCALE GENOMIC DNA]</scope>
    <source>
        <strain evidence="4 5">21-1</strain>
    </source>
</reference>
<dbReference type="Gene3D" id="3.40.50.12780">
    <property type="entry name" value="N-terminal domain of ligase-like"/>
    <property type="match status" value="1"/>
</dbReference>
<evidence type="ECO:0000313" key="4">
    <source>
        <dbReference type="EMBL" id="AOZ52448.1"/>
    </source>
</evidence>
<dbReference type="InterPro" id="IPR042099">
    <property type="entry name" value="ANL_N_sf"/>
</dbReference>
<dbReference type="GO" id="GO:0006633">
    <property type="term" value="P:fatty acid biosynthetic process"/>
    <property type="evidence" value="ECO:0007669"/>
    <property type="project" value="TreeGrafter"/>
</dbReference>
<dbReference type="Proteomes" id="UP000178776">
    <property type="component" value="Chromosome"/>
</dbReference>
<feature type="domain" description="AMP-binding enzyme C-terminal" evidence="3">
    <location>
        <begin position="457"/>
        <end position="570"/>
    </location>
</feature>
<proteinExistence type="inferred from homology"/>
<evidence type="ECO:0000259" key="2">
    <source>
        <dbReference type="Pfam" id="PF00501"/>
    </source>
</evidence>
<dbReference type="PANTHER" id="PTHR22754:SF32">
    <property type="entry name" value="DISCO-INTERACTING PROTEIN 2"/>
    <property type="match status" value="1"/>
</dbReference>
<dbReference type="InterPro" id="IPR020845">
    <property type="entry name" value="AMP-binding_CS"/>
</dbReference>
<evidence type="ECO:0000313" key="5">
    <source>
        <dbReference type="Proteomes" id="UP000178776"/>
    </source>
</evidence>
<dbReference type="SUPFAM" id="SSF56801">
    <property type="entry name" value="Acetyl-CoA synthetase-like"/>
    <property type="match status" value="1"/>
</dbReference>
<dbReference type="AlphaFoldDB" id="A0A1D9LMA0"/>
<feature type="domain" description="AMP-dependent synthetase/ligase" evidence="2">
    <location>
        <begin position="19"/>
        <end position="422"/>
    </location>
</feature>